<dbReference type="CDD" id="cd02440">
    <property type="entry name" value="AdoMet_MTases"/>
    <property type="match status" value="1"/>
</dbReference>
<feature type="domain" description="Methyltransferase" evidence="1">
    <location>
        <begin position="45"/>
        <end position="144"/>
    </location>
</feature>
<dbReference type="GO" id="GO:0008168">
    <property type="term" value="F:methyltransferase activity"/>
    <property type="evidence" value="ECO:0007669"/>
    <property type="project" value="UniProtKB-KW"/>
</dbReference>
<name>A0A2Z2MLZ8_9EURY</name>
<sequence>MSLEELYRYINWRMDPADERARERFEGITEFFESISDRLPGGGRVLDVCAGTGIAGVALAKATDARLLTVLDARREDLELAKEWLRIAGINPELRLVRGDAREVANLVDEHDIAILWGYTMPHFDPFDAVKLFANVALTLSDDGVFIIEDMDRVYWILYRAGYREFLVEGRRENYTIASMHEGYDFKRGTFKRGYYVLPGLRKIETVDFHYWDLATQLAIGRVFFREHELIEREAHGNPRVGTVIVLRRPVKETARGVLKNFSASSL</sequence>
<organism evidence="2 3">
    <name type="scientific">Thermococcus siculi</name>
    <dbReference type="NCBI Taxonomy" id="72803"/>
    <lineage>
        <taxon>Archaea</taxon>
        <taxon>Methanobacteriati</taxon>
        <taxon>Methanobacteriota</taxon>
        <taxon>Thermococci</taxon>
        <taxon>Thermococcales</taxon>
        <taxon>Thermococcaceae</taxon>
        <taxon>Thermococcus</taxon>
    </lineage>
</organism>
<gene>
    <name evidence="2" type="ORF">A3L11_04070</name>
</gene>
<dbReference type="SUPFAM" id="SSF53335">
    <property type="entry name" value="S-adenosyl-L-methionine-dependent methyltransferases"/>
    <property type="match status" value="1"/>
</dbReference>
<dbReference type="GO" id="GO:0032259">
    <property type="term" value="P:methylation"/>
    <property type="evidence" value="ECO:0007669"/>
    <property type="project" value="UniProtKB-KW"/>
</dbReference>
<dbReference type="RefSeq" id="WP_088855688.1">
    <property type="nucleotide sequence ID" value="NZ_CP015103.1"/>
</dbReference>
<dbReference type="OrthoDB" id="84950at2157"/>
<dbReference type="Proteomes" id="UP000250125">
    <property type="component" value="Chromosome"/>
</dbReference>
<proteinExistence type="predicted"/>
<dbReference type="KEGG" id="tsl:A3L11_04070"/>
<accession>A0A2Z2MLZ8</accession>
<dbReference type="AlphaFoldDB" id="A0A2Z2MLZ8"/>
<dbReference type="InterPro" id="IPR041698">
    <property type="entry name" value="Methyltransf_25"/>
</dbReference>
<evidence type="ECO:0000313" key="3">
    <source>
        <dbReference type="Proteomes" id="UP000250125"/>
    </source>
</evidence>
<evidence type="ECO:0000259" key="1">
    <source>
        <dbReference type="Pfam" id="PF13649"/>
    </source>
</evidence>
<dbReference type="InterPro" id="IPR029063">
    <property type="entry name" value="SAM-dependent_MTases_sf"/>
</dbReference>
<dbReference type="Gene3D" id="3.40.50.150">
    <property type="entry name" value="Vaccinia Virus protein VP39"/>
    <property type="match status" value="1"/>
</dbReference>
<dbReference type="GeneID" id="33317386"/>
<protein>
    <submittedName>
        <fullName evidence="2">SAM-dependent methyltransferase</fullName>
    </submittedName>
</protein>
<keyword evidence="3" id="KW-1185">Reference proteome</keyword>
<reference evidence="2 3" key="1">
    <citation type="submission" date="2016-04" db="EMBL/GenBank/DDBJ databases">
        <title>Complete genome sequence of Thermococcus siculi type strain RG-20.</title>
        <authorList>
            <person name="Oger P.M."/>
        </authorList>
    </citation>
    <scope>NUCLEOTIDE SEQUENCE [LARGE SCALE GENOMIC DNA]</scope>
    <source>
        <strain evidence="2 3">RG-20</strain>
    </source>
</reference>
<dbReference type="Pfam" id="PF13649">
    <property type="entry name" value="Methyltransf_25"/>
    <property type="match status" value="1"/>
</dbReference>
<evidence type="ECO:0000313" key="2">
    <source>
        <dbReference type="EMBL" id="ASJ08451.1"/>
    </source>
</evidence>
<keyword evidence="2" id="KW-0489">Methyltransferase</keyword>
<dbReference type="EMBL" id="CP015103">
    <property type="protein sequence ID" value="ASJ08451.1"/>
    <property type="molecule type" value="Genomic_DNA"/>
</dbReference>
<keyword evidence="2" id="KW-0808">Transferase</keyword>